<evidence type="ECO:0000313" key="5">
    <source>
        <dbReference type="Proteomes" id="UP001151760"/>
    </source>
</evidence>
<sequence>MLAKRVKRVVGDMVGEVQNAFIKGRYILAGVLIANDTIEFLKNKKENGLIFKVDFEKAYDIINWSFLISIMTKMGFGNKWIKWVDSCFRSASKSILVNGSPSEEFGLERGVRQGDSLSPFLFILAVEGLNSMVSEAVEKCIFRGVEVGKIGVSKKCPGTVYGIGVNMEEMKEMGNWMGCDIEDFPFTYLELPIGVNMRRVKAWEPVVDNQRLYDRFPKLYHLDKRKDSSVSDKGTWVNDVRCWEDKWSWSLREDGEFKVKDLSRMLEDKILHTDSGARETRWNNLVPKKVNVFVWRALKGRLSVQDALDKRGIDLDDADCCKRKSFTTLLGSNFGPVQRGGILVIRNGLWTMILEPRSEIQRFCFGKSRPHINWRFGEEVLIFCLRVCSLRCLFVKGAYGCILEKKALSKTSLDVTKMKRKIKEILNHLDELSLDRIEHIEDNIEGLGKGLPIPRKIIEEIQVRQKPDNGKSSGMHIYDKRTAQYKGKLMPPKRTSTSEAPAMTQAAIRKLVADSVTAALEAQAATMANADNTNRNTGEREAPVARKCSYKEFMSCQPINFKGSEGAVGLIRWFERTELMFSRSNCTEDCKVKFGTGTLTEEALSWWNSFAQPIGIEEAYKITWVEFKKLLIKKYCPRTEVQKMEDEFYHLTMKGNDLKAYVRRFQELATLCPTMVPDSEKMM</sequence>
<dbReference type="GO" id="GO:0003964">
    <property type="term" value="F:RNA-directed DNA polymerase activity"/>
    <property type="evidence" value="ECO:0007669"/>
    <property type="project" value="UniProtKB-KW"/>
</dbReference>
<keyword evidence="4" id="KW-0808">Transferase</keyword>
<keyword evidence="4" id="KW-0695">RNA-directed DNA polymerase</keyword>
<dbReference type="InterPro" id="IPR026960">
    <property type="entry name" value="RVT-Znf"/>
</dbReference>
<feature type="domain" description="Retrotransposon gag" evidence="2">
    <location>
        <begin position="598"/>
        <end position="682"/>
    </location>
</feature>
<name>A0ABQ4WHF3_9ASTR</name>
<dbReference type="Pfam" id="PF13966">
    <property type="entry name" value="zf-RVT"/>
    <property type="match status" value="1"/>
</dbReference>
<keyword evidence="4" id="KW-0548">Nucleotidyltransferase</keyword>
<dbReference type="InterPro" id="IPR000477">
    <property type="entry name" value="RT_dom"/>
</dbReference>
<reference evidence="4" key="1">
    <citation type="journal article" date="2022" name="Int. J. Mol. Sci.">
        <title>Draft Genome of Tanacetum Coccineum: Genomic Comparison of Closely Related Tanacetum-Family Plants.</title>
        <authorList>
            <person name="Yamashiro T."/>
            <person name="Shiraishi A."/>
            <person name="Nakayama K."/>
            <person name="Satake H."/>
        </authorList>
    </citation>
    <scope>NUCLEOTIDE SEQUENCE</scope>
</reference>
<evidence type="ECO:0000259" key="1">
    <source>
        <dbReference type="Pfam" id="PF00078"/>
    </source>
</evidence>
<dbReference type="InterPro" id="IPR005162">
    <property type="entry name" value="Retrotrans_gag_dom"/>
</dbReference>
<evidence type="ECO:0000259" key="2">
    <source>
        <dbReference type="Pfam" id="PF03732"/>
    </source>
</evidence>
<feature type="domain" description="Reverse transcriptase" evidence="1">
    <location>
        <begin position="2"/>
        <end position="138"/>
    </location>
</feature>
<evidence type="ECO:0000259" key="3">
    <source>
        <dbReference type="Pfam" id="PF13966"/>
    </source>
</evidence>
<protein>
    <submittedName>
        <fullName evidence="4">Reverse transcriptase domain-containing protein</fullName>
    </submittedName>
</protein>
<keyword evidence="5" id="KW-1185">Reference proteome</keyword>
<organism evidence="4 5">
    <name type="scientific">Tanacetum coccineum</name>
    <dbReference type="NCBI Taxonomy" id="301880"/>
    <lineage>
        <taxon>Eukaryota</taxon>
        <taxon>Viridiplantae</taxon>
        <taxon>Streptophyta</taxon>
        <taxon>Embryophyta</taxon>
        <taxon>Tracheophyta</taxon>
        <taxon>Spermatophyta</taxon>
        <taxon>Magnoliopsida</taxon>
        <taxon>eudicotyledons</taxon>
        <taxon>Gunneridae</taxon>
        <taxon>Pentapetalae</taxon>
        <taxon>asterids</taxon>
        <taxon>campanulids</taxon>
        <taxon>Asterales</taxon>
        <taxon>Asteraceae</taxon>
        <taxon>Asteroideae</taxon>
        <taxon>Anthemideae</taxon>
        <taxon>Anthemidinae</taxon>
        <taxon>Tanacetum</taxon>
    </lineage>
</organism>
<dbReference type="PANTHER" id="PTHR31635:SF196">
    <property type="entry name" value="REVERSE TRANSCRIPTASE DOMAIN-CONTAINING PROTEIN-RELATED"/>
    <property type="match status" value="1"/>
</dbReference>
<dbReference type="Pfam" id="PF00078">
    <property type="entry name" value="RVT_1"/>
    <property type="match status" value="1"/>
</dbReference>
<evidence type="ECO:0000313" key="4">
    <source>
        <dbReference type="EMBL" id="GJS52303.1"/>
    </source>
</evidence>
<feature type="domain" description="Reverse transcriptase zinc-binding" evidence="3">
    <location>
        <begin position="257"/>
        <end position="323"/>
    </location>
</feature>
<gene>
    <name evidence="4" type="ORF">Tco_0625665</name>
</gene>
<dbReference type="Pfam" id="PF03732">
    <property type="entry name" value="Retrotrans_gag"/>
    <property type="match status" value="1"/>
</dbReference>
<reference evidence="4" key="2">
    <citation type="submission" date="2022-01" db="EMBL/GenBank/DDBJ databases">
        <authorList>
            <person name="Yamashiro T."/>
            <person name="Shiraishi A."/>
            <person name="Satake H."/>
            <person name="Nakayama K."/>
        </authorList>
    </citation>
    <scope>NUCLEOTIDE SEQUENCE</scope>
</reference>
<proteinExistence type="predicted"/>
<accession>A0ABQ4WHF3</accession>
<dbReference type="Proteomes" id="UP001151760">
    <property type="component" value="Unassembled WGS sequence"/>
</dbReference>
<dbReference type="PANTHER" id="PTHR31635">
    <property type="entry name" value="REVERSE TRANSCRIPTASE DOMAIN-CONTAINING PROTEIN-RELATED"/>
    <property type="match status" value="1"/>
</dbReference>
<comment type="caution">
    <text evidence="4">The sequence shown here is derived from an EMBL/GenBank/DDBJ whole genome shotgun (WGS) entry which is preliminary data.</text>
</comment>
<dbReference type="EMBL" id="BQNB010008647">
    <property type="protein sequence ID" value="GJS52303.1"/>
    <property type="molecule type" value="Genomic_DNA"/>
</dbReference>